<gene>
    <name evidence="1" type="ORF">PODLI_1B037489</name>
</gene>
<evidence type="ECO:0000313" key="2">
    <source>
        <dbReference type="Proteomes" id="UP001178461"/>
    </source>
</evidence>
<accession>A0AA35L224</accession>
<dbReference type="EMBL" id="OX395137">
    <property type="protein sequence ID" value="CAI5788445.1"/>
    <property type="molecule type" value="Genomic_DNA"/>
</dbReference>
<reference evidence="1" key="1">
    <citation type="submission" date="2022-12" db="EMBL/GenBank/DDBJ databases">
        <authorList>
            <person name="Alioto T."/>
            <person name="Alioto T."/>
            <person name="Gomez Garrido J."/>
        </authorList>
    </citation>
    <scope>NUCLEOTIDE SEQUENCE</scope>
</reference>
<keyword evidence="2" id="KW-1185">Reference proteome</keyword>
<dbReference type="Proteomes" id="UP001178461">
    <property type="component" value="Chromosome 12"/>
</dbReference>
<proteinExistence type="predicted"/>
<dbReference type="AlphaFoldDB" id="A0AA35L224"/>
<evidence type="ECO:0000313" key="1">
    <source>
        <dbReference type="EMBL" id="CAI5788445.1"/>
    </source>
</evidence>
<sequence length="137" mass="15741">EEICLGFHCFAYNSIRKLRNLQGHFEQTMLITSTLGSATNHGRQLHTTIIAVIQLLEEEWQLHPGQEDREQPESKVPIVSDVSHKSCYTSAHRHPSSVHHMDLPHMKLTLLYINHEARSFSCKAKDTYKALHRVCSL</sequence>
<protein>
    <submittedName>
        <fullName evidence="1">Uncharacterized protein</fullName>
    </submittedName>
</protein>
<name>A0AA35L224_9SAUR</name>
<organism evidence="1 2">
    <name type="scientific">Podarcis lilfordi</name>
    <name type="common">Lilford's wall lizard</name>
    <dbReference type="NCBI Taxonomy" id="74358"/>
    <lineage>
        <taxon>Eukaryota</taxon>
        <taxon>Metazoa</taxon>
        <taxon>Chordata</taxon>
        <taxon>Craniata</taxon>
        <taxon>Vertebrata</taxon>
        <taxon>Euteleostomi</taxon>
        <taxon>Lepidosauria</taxon>
        <taxon>Squamata</taxon>
        <taxon>Bifurcata</taxon>
        <taxon>Unidentata</taxon>
        <taxon>Episquamata</taxon>
        <taxon>Laterata</taxon>
        <taxon>Lacertibaenia</taxon>
        <taxon>Lacertidae</taxon>
        <taxon>Podarcis</taxon>
    </lineage>
</organism>
<feature type="non-terminal residue" evidence="1">
    <location>
        <position position="1"/>
    </location>
</feature>